<organism evidence="2 3">
    <name type="scientific">Sarcophilus harrisii</name>
    <name type="common">Tasmanian devil</name>
    <name type="synonym">Sarcophilus laniarius</name>
    <dbReference type="NCBI Taxonomy" id="9305"/>
    <lineage>
        <taxon>Eukaryota</taxon>
        <taxon>Metazoa</taxon>
        <taxon>Chordata</taxon>
        <taxon>Craniata</taxon>
        <taxon>Vertebrata</taxon>
        <taxon>Euteleostomi</taxon>
        <taxon>Mammalia</taxon>
        <taxon>Metatheria</taxon>
        <taxon>Dasyuromorphia</taxon>
        <taxon>Dasyuridae</taxon>
        <taxon>Sarcophilus</taxon>
    </lineage>
</organism>
<reference evidence="2 3" key="1">
    <citation type="journal article" date="2011" name="Proc. Natl. Acad. Sci. U.S.A.">
        <title>Genetic diversity and population structure of the endangered marsupial Sarcophilus harrisii (Tasmanian devil).</title>
        <authorList>
            <person name="Miller W."/>
            <person name="Hayes V.M."/>
            <person name="Ratan A."/>
            <person name="Petersen D.C."/>
            <person name="Wittekindt N.E."/>
            <person name="Miller J."/>
            <person name="Walenz B."/>
            <person name="Knight J."/>
            <person name="Qi J."/>
            <person name="Zhao F."/>
            <person name="Wang Q."/>
            <person name="Bedoya-Reina O.C."/>
            <person name="Katiyar N."/>
            <person name="Tomsho L.P."/>
            <person name="Kasson L.M."/>
            <person name="Hardie R.A."/>
            <person name="Woodbridge P."/>
            <person name="Tindall E.A."/>
            <person name="Bertelsen M.F."/>
            <person name="Dixon D."/>
            <person name="Pyecroft S."/>
            <person name="Helgen K.M."/>
            <person name="Lesk A.M."/>
            <person name="Pringle T.H."/>
            <person name="Patterson N."/>
            <person name="Zhang Y."/>
            <person name="Kreiss A."/>
            <person name="Woods G.M."/>
            <person name="Jones M.E."/>
            <person name="Schuster S.C."/>
        </authorList>
    </citation>
    <scope>NUCLEOTIDE SEQUENCE [LARGE SCALE GENOMIC DNA]</scope>
</reference>
<feature type="compositionally biased region" description="Pro residues" evidence="1">
    <location>
        <begin position="111"/>
        <end position="135"/>
    </location>
</feature>
<keyword evidence="3" id="KW-1185">Reference proteome</keyword>
<evidence type="ECO:0000256" key="1">
    <source>
        <dbReference type="SAM" id="MobiDB-lite"/>
    </source>
</evidence>
<feature type="compositionally biased region" description="Acidic residues" evidence="1">
    <location>
        <begin position="27"/>
        <end position="48"/>
    </location>
</feature>
<dbReference type="InParanoid" id="A0A7N4PDJ0"/>
<dbReference type="Proteomes" id="UP000007648">
    <property type="component" value="Unassembled WGS sequence"/>
</dbReference>
<protein>
    <submittedName>
        <fullName evidence="2">Uncharacterized protein</fullName>
    </submittedName>
</protein>
<accession>A0A7N4PDJ0</accession>
<dbReference type="AlphaFoldDB" id="A0A7N4PDJ0"/>
<proteinExistence type="predicted"/>
<reference evidence="2" key="2">
    <citation type="submission" date="2025-08" db="UniProtKB">
        <authorList>
            <consortium name="Ensembl"/>
        </authorList>
    </citation>
    <scope>IDENTIFICATION</scope>
</reference>
<feature type="region of interest" description="Disordered" evidence="1">
    <location>
        <begin position="1"/>
        <end position="92"/>
    </location>
</feature>
<feature type="region of interest" description="Disordered" evidence="1">
    <location>
        <begin position="104"/>
        <end position="159"/>
    </location>
</feature>
<evidence type="ECO:0000313" key="2">
    <source>
        <dbReference type="Ensembl" id="ENSSHAP00000036813.1"/>
    </source>
</evidence>
<dbReference type="Ensembl" id="ENSSHAT00000050379.1">
    <property type="protein sequence ID" value="ENSSHAP00000036813.1"/>
    <property type="gene ID" value="ENSSHAG00000023243.1"/>
</dbReference>
<reference evidence="2" key="3">
    <citation type="submission" date="2025-09" db="UniProtKB">
        <authorList>
            <consortium name="Ensembl"/>
        </authorList>
    </citation>
    <scope>IDENTIFICATION</scope>
</reference>
<name>A0A7N4PDJ0_SARHA</name>
<sequence length="198" mass="20752">RPQGPAPAPSAGMPGAKRPRGGGGSWAEEDEAPASQFEEELALMEEMEAERRLQEQEEEELHVPPEGAAMGQLPASARDARWLRPAPPALDPGQALAFRAINVGSWEGPSSPGPAPCPSPARPGSPLLPPPPGPQAPILRGSRETQGPPPLPEPGLTLLPRCPWFSQTRGILIQIPLGPVGARPLRPPLTFAPPLAPA</sequence>
<evidence type="ECO:0000313" key="3">
    <source>
        <dbReference type="Proteomes" id="UP000007648"/>
    </source>
</evidence>